<dbReference type="EMBL" id="BRYA01000114">
    <property type="protein sequence ID" value="GMI39930.1"/>
    <property type="molecule type" value="Genomic_DNA"/>
</dbReference>
<dbReference type="GO" id="GO:0032259">
    <property type="term" value="P:methylation"/>
    <property type="evidence" value="ECO:0007669"/>
    <property type="project" value="UniProtKB-KW"/>
</dbReference>
<dbReference type="AlphaFoldDB" id="A0A9W7L880"/>
<dbReference type="Proteomes" id="UP001165065">
    <property type="component" value="Unassembled WGS sequence"/>
</dbReference>
<evidence type="ECO:0000256" key="2">
    <source>
        <dbReference type="ARBA" id="ARBA00022679"/>
    </source>
</evidence>
<keyword evidence="2" id="KW-0808">Transferase</keyword>
<keyword evidence="7" id="KW-1185">Reference proteome</keyword>
<dbReference type="GO" id="GO:0008168">
    <property type="term" value="F:methyltransferase activity"/>
    <property type="evidence" value="ECO:0007669"/>
    <property type="project" value="UniProtKB-KW"/>
</dbReference>
<dbReference type="OrthoDB" id="278300at2759"/>
<sequence>MSTIVESSNDIPIPSKPSSSDSLVVGGEPVEELVQKLDSVCIDAPHSSNLVVSQSPADTIKSAKDAVNTSDQPLSTPPSSPQPLKLVIDVSHGFPLQRRPRRERINAVSNQIINFLASLDSWGGREKKGLVQVMVGGSAGNWEGDAGEVKKRLGEVGGIELVERIVWGTTSEDVPRGDSSVYLSPDAEEPLDVGEGEGWRYDYIIVGGLVDRAVTPGRSLKKAASFGVAAAQLPLASLHLEELVSTEALNIDTVLEMCGMWKLNVAGGEGVGEGWRKAATKAMLLHEERHPNRRLHGDGKKRR</sequence>
<evidence type="ECO:0000259" key="5">
    <source>
        <dbReference type="PROSITE" id="PS51675"/>
    </source>
</evidence>
<gene>
    <name evidence="6" type="ORF">TrCOL_g4275</name>
</gene>
<feature type="region of interest" description="Disordered" evidence="4">
    <location>
        <begin position="62"/>
        <end position="84"/>
    </location>
</feature>
<feature type="region of interest" description="Disordered" evidence="4">
    <location>
        <begin position="1"/>
        <end position="25"/>
    </location>
</feature>
<feature type="compositionally biased region" description="Low complexity" evidence="4">
    <location>
        <begin position="7"/>
        <end position="25"/>
    </location>
</feature>
<dbReference type="InterPro" id="IPR038459">
    <property type="entry name" value="MT_TRM10-typ_sf"/>
</dbReference>
<evidence type="ECO:0000256" key="3">
    <source>
        <dbReference type="ARBA" id="ARBA00022691"/>
    </source>
</evidence>
<evidence type="ECO:0000256" key="1">
    <source>
        <dbReference type="ARBA" id="ARBA00022603"/>
    </source>
</evidence>
<name>A0A9W7L880_9STRA</name>
<evidence type="ECO:0000313" key="6">
    <source>
        <dbReference type="EMBL" id="GMI39930.1"/>
    </source>
</evidence>
<protein>
    <recommendedName>
        <fullName evidence="5">SAM-dependent MTase TRM10-type domain-containing protein</fullName>
    </recommendedName>
</protein>
<organism evidence="6 7">
    <name type="scientific">Triparma columacea</name>
    <dbReference type="NCBI Taxonomy" id="722753"/>
    <lineage>
        <taxon>Eukaryota</taxon>
        <taxon>Sar</taxon>
        <taxon>Stramenopiles</taxon>
        <taxon>Ochrophyta</taxon>
        <taxon>Bolidophyceae</taxon>
        <taxon>Parmales</taxon>
        <taxon>Triparmaceae</taxon>
        <taxon>Triparma</taxon>
    </lineage>
</organism>
<keyword evidence="3" id="KW-0949">S-adenosyl-L-methionine</keyword>
<proteinExistence type="predicted"/>
<keyword evidence="1" id="KW-0489">Methyltransferase</keyword>
<comment type="caution">
    <text evidence="6">The sequence shown here is derived from an EMBL/GenBank/DDBJ whole genome shotgun (WGS) entry which is preliminary data.</text>
</comment>
<reference evidence="7" key="1">
    <citation type="journal article" date="2023" name="Commun. Biol.">
        <title>Genome analysis of Parmales, the sister group of diatoms, reveals the evolutionary specialization of diatoms from phago-mixotrophs to photoautotrophs.</title>
        <authorList>
            <person name="Ban H."/>
            <person name="Sato S."/>
            <person name="Yoshikawa S."/>
            <person name="Yamada K."/>
            <person name="Nakamura Y."/>
            <person name="Ichinomiya M."/>
            <person name="Sato N."/>
            <person name="Blanc-Mathieu R."/>
            <person name="Endo H."/>
            <person name="Kuwata A."/>
            <person name="Ogata H."/>
        </authorList>
    </citation>
    <scope>NUCLEOTIDE SEQUENCE [LARGE SCALE GENOMIC DNA]</scope>
</reference>
<feature type="domain" description="SAM-dependent MTase TRM10-type" evidence="5">
    <location>
        <begin position="97"/>
        <end position="297"/>
    </location>
</feature>
<dbReference type="Gene3D" id="3.40.1280.30">
    <property type="match status" value="1"/>
</dbReference>
<dbReference type="InterPro" id="IPR028564">
    <property type="entry name" value="MT_TRM10-typ"/>
</dbReference>
<dbReference type="PROSITE" id="PS51675">
    <property type="entry name" value="SAM_MT_TRM10"/>
    <property type="match status" value="1"/>
</dbReference>
<evidence type="ECO:0000313" key="7">
    <source>
        <dbReference type="Proteomes" id="UP001165065"/>
    </source>
</evidence>
<evidence type="ECO:0000256" key="4">
    <source>
        <dbReference type="SAM" id="MobiDB-lite"/>
    </source>
</evidence>
<accession>A0A9W7L880</accession>